<protein>
    <submittedName>
        <fullName evidence="1">Uncharacterized protein</fullName>
    </submittedName>
</protein>
<comment type="caution">
    <text evidence="1">The sequence shown here is derived from an EMBL/GenBank/DDBJ whole genome shotgun (WGS) entry which is preliminary data.</text>
</comment>
<evidence type="ECO:0000313" key="1">
    <source>
        <dbReference type="EMBL" id="EOQ19706.1"/>
    </source>
</evidence>
<accession>A0A9W5RBW0</accession>
<gene>
    <name evidence="1" type="ORF">IKC_04180</name>
</gene>
<sequence length="99" mass="11495">MQPKIDSREENWIVCFEDKYCAGFLQGRADGYMNEKDAYIKNEYVFIKDKSAAYPFFKESAKSVAEKVDKSAIFIKLEDLSYSTALSNNYKFRMGTDIE</sequence>
<dbReference type="Proteomes" id="UP000014028">
    <property type="component" value="Unassembled WGS sequence"/>
</dbReference>
<dbReference type="AlphaFoldDB" id="A0A9W5RBW0"/>
<dbReference type="RefSeq" id="WP_016121673.1">
    <property type="nucleotide sequence ID" value="NZ_KB976820.1"/>
</dbReference>
<reference evidence="1 2" key="1">
    <citation type="submission" date="2012-12" db="EMBL/GenBank/DDBJ databases">
        <title>The Genome Sequence of Bacillus cereus VD184.</title>
        <authorList>
            <consortium name="The Broad Institute Genome Sequencing Platform"/>
            <consortium name="The Broad Institute Genome Sequencing Center for Infectious Disease"/>
            <person name="Feldgarden M."/>
            <person name="Van der Auwera G.A."/>
            <person name="Mahillon J."/>
            <person name="Duprez V."/>
            <person name="Timmery S."/>
            <person name="Mattelet C."/>
            <person name="Dierick K."/>
            <person name="Sun M."/>
            <person name="Yu Z."/>
            <person name="Zhu L."/>
            <person name="Hu X."/>
            <person name="Shank E.B."/>
            <person name="Swiecicka I."/>
            <person name="Hansen B.M."/>
            <person name="Andrup L."/>
            <person name="Walker B."/>
            <person name="Young S.K."/>
            <person name="Zeng Q."/>
            <person name="Gargeya S."/>
            <person name="Fitzgerald M."/>
            <person name="Haas B."/>
            <person name="Abouelleil A."/>
            <person name="Alvarado L."/>
            <person name="Arachchi H.M."/>
            <person name="Berlin A.M."/>
            <person name="Chapman S.B."/>
            <person name="Dewar J."/>
            <person name="Goldberg J."/>
            <person name="Griggs A."/>
            <person name="Gujja S."/>
            <person name="Hansen M."/>
            <person name="Howarth C."/>
            <person name="Imamovic A."/>
            <person name="Larimer J."/>
            <person name="McCowan C."/>
            <person name="Murphy C."/>
            <person name="Neiman D."/>
            <person name="Pearson M."/>
            <person name="Priest M."/>
            <person name="Roberts A."/>
            <person name="Saif S."/>
            <person name="Shea T."/>
            <person name="Sisk P."/>
            <person name="Sykes S."/>
            <person name="Wortman J."/>
            <person name="Nusbaum C."/>
            <person name="Birren B."/>
        </authorList>
    </citation>
    <scope>NUCLEOTIDE SEQUENCE [LARGE SCALE GENOMIC DNA]</scope>
    <source>
        <strain evidence="1 2">VD184</strain>
    </source>
</reference>
<evidence type="ECO:0000313" key="2">
    <source>
        <dbReference type="Proteomes" id="UP000014028"/>
    </source>
</evidence>
<name>A0A9W5RBW0_BACCE</name>
<dbReference type="EMBL" id="AHFK01000018">
    <property type="protein sequence ID" value="EOQ19706.1"/>
    <property type="molecule type" value="Genomic_DNA"/>
</dbReference>
<proteinExistence type="predicted"/>
<organism evidence="1 2">
    <name type="scientific">Bacillus cereus VD184</name>
    <dbReference type="NCBI Taxonomy" id="1053242"/>
    <lineage>
        <taxon>Bacteria</taxon>
        <taxon>Bacillati</taxon>
        <taxon>Bacillota</taxon>
        <taxon>Bacilli</taxon>
        <taxon>Bacillales</taxon>
        <taxon>Bacillaceae</taxon>
        <taxon>Bacillus</taxon>
        <taxon>Bacillus cereus group</taxon>
    </lineage>
</organism>